<proteinExistence type="predicted"/>
<dbReference type="AlphaFoldDB" id="A0A7I4CYN4"/>
<evidence type="ECO:0000313" key="1">
    <source>
        <dbReference type="EnsemblPlants" id="Pp3c26_4830V3.3"/>
    </source>
</evidence>
<name>A0A7I4CYN4_PHYPA</name>
<sequence>MSVAIVRPSGSFNGAGCGGALGLGPKWRGCCSENQSQFQLQTRVRNASIVALDKKALSTNGCGVGGMMWRATKTGSRKVHTDAFIWRKRERGSLSCNQVIESQVVPFYTVQL</sequence>
<dbReference type="Gramene" id="Pp3c26_4830V3.3">
    <property type="protein sequence ID" value="Pp3c26_4830V3.3"/>
    <property type="gene ID" value="Pp3c26_4830"/>
</dbReference>
<dbReference type="EMBL" id="ABEU02000026">
    <property type="status" value="NOT_ANNOTATED_CDS"/>
    <property type="molecule type" value="Genomic_DNA"/>
</dbReference>
<dbReference type="Proteomes" id="UP000006727">
    <property type="component" value="Chromosome 26"/>
</dbReference>
<reference evidence="1" key="3">
    <citation type="submission" date="2020-12" db="UniProtKB">
        <authorList>
            <consortium name="EnsemblPlants"/>
        </authorList>
    </citation>
    <scope>IDENTIFICATION</scope>
</reference>
<reference evidence="1 2" key="1">
    <citation type="journal article" date="2008" name="Science">
        <title>The Physcomitrella genome reveals evolutionary insights into the conquest of land by plants.</title>
        <authorList>
            <person name="Rensing S."/>
            <person name="Lang D."/>
            <person name="Zimmer A."/>
            <person name="Terry A."/>
            <person name="Salamov A."/>
            <person name="Shapiro H."/>
            <person name="Nishiyama T."/>
            <person name="Perroud P.-F."/>
            <person name="Lindquist E."/>
            <person name="Kamisugi Y."/>
            <person name="Tanahashi T."/>
            <person name="Sakakibara K."/>
            <person name="Fujita T."/>
            <person name="Oishi K."/>
            <person name="Shin-I T."/>
            <person name="Kuroki Y."/>
            <person name="Toyoda A."/>
            <person name="Suzuki Y."/>
            <person name="Hashimoto A."/>
            <person name="Yamaguchi K."/>
            <person name="Sugano A."/>
            <person name="Kohara Y."/>
            <person name="Fujiyama A."/>
            <person name="Anterola A."/>
            <person name="Aoki S."/>
            <person name="Ashton N."/>
            <person name="Barbazuk W.B."/>
            <person name="Barker E."/>
            <person name="Bennetzen J."/>
            <person name="Bezanilla M."/>
            <person name="Blankenship R."/>
            <person name="Cho S.H."/>
            <person name="Dutcher S."/>
            <person name="Estelle M."/>
            <person name="Fawcett J.A."/>
            <person name="Gundlach H."/>
            <person name="Hanada K."/>
            <person name="Heyl A."/>
            <person name="Hicks K.A."/>
            <person name="Hugh J."/>
            <person name="Lohr M."/>
            <person name="Mayer K."/>
            <person name="Melkozernov A."/>
            <person name="Murata T."/>
            <person name="Nelson D."/>
            <person name="Pils B."/>
            <person name="Prigge M."/>
            <person name="Reiss B."/>
            <person name="Renner T."/>
            <person name="Rombauts S."/>
            <person name="Rushton P."/>
            <person name="Sanderfoot A."/>
            <person name="Schween G."/>
            <person name="Shiu S.-H."/>
            <person name="Stueber K."/>
            <person name="Theodoulou F.L."/>
            <person name="Tu H."/>
            <person name="Van de Peer Y."/>
            <person name="Verrier P.J."/>
            <person name="Waters E."/>
            <person name="Wood A."/>
            <person name="Yang L."/>
            <person name="Cove D."/>
            <person name="Cuming A."/>
            <person name="Hasebe M."/>
            <person name="Lucas S."/>
            <person name="Mishler D.B."/>
            <person name="Reski R."/>
            <person name="Grigoriev I."/>
            <person name="Quatrano R.S."/>
            <person name="Boore J.L."/>
        </authorList>
    </citation>
    <scope>NUCLEOTIDE SEQUENCE [LARGE SCALE GENOMIC DNA]</scope>
    <source>
        <strain evidence="1 2">cv. Gransden 2004</strain>
    </source>
</reference>
<protein>
    <submittedName>
        <fullName evidence="1">Uncharacterized protein</fullName>
    </submittedName>
</protein>
<accession>A0A7I4CYN4</accession>
<dbReference type="EnsemblPlants" id="Pp3c26_4830V3.3">
    <property type="protein sequence ID" value="Pp3c26_4830V3.3"/>
    <property type="gene ID" value="Pp3c26_4830"/>
</dbReference>
<keyword evidence="2" id="KW-1185">Reference proteome</keyword>
<organism evidence="1 2">
    <name type="scientific">Physcomitrium patens</name>
    <name type="common">Spreading-leaved earth moss</name>
    <name type="synonym">Physcomitrella patens</name>
    <dbReference type="NCBI Taxonomy" id="3218"/>
    <lineage>
        <taxon>Eukaryota</taxon>
        <taxon>Viridiplantae</taxon>
        <taxon>Streptophyta</taxon>
        <taxon>Embryophyta</taxon>
        <taxon>Bryophyta</taxon>
        <taxon>Bryophytina</taxon>
        <taxon>Bryopsida</taxon>
        <taxon>Funariidae</taxon>
        <taxon>Funariales</taxon>
        <taxon>Funariaceae</taxon>
        <taxon>Physcomitrium</taxon>
    </lineage>
</organism>
<reference evidence="1 2" key="2">
    <citation type="journal article" date="2018" name="Plant J.">
        <title>The Physcomitrella patens chromosome-scale assembly reveals moss genome structure and evolution.</title>
        <authorList>
            <person name="Lang D."/>
            <person name="Ullrich K.K."/>
            <person name="Murat F."/>
            <person name="Fuchs J."/>
            <person name="Jenkins J."/>
            <person name="Haas F.B."/>
            <person name="Piednoel M."/>
            <person name="Gundlach H."/>
            <person name="Van Bel M."/>
            <person name="Meyberg R."/>
            <person name="Vives C."/>
            <person name="Morata J."/>
            <person name="Symeonidi A."/>
            <person name="Hiss M."/>
            <person name="Muchero W."/>
            <person name="Kamisugi Y."/>
            <person name="Saleh O."/>
            <person name="Blanc G."/>
            <person name="Decker E.L."/>
            <person name="van Gessel N."/>
            <person name="Grimwood J."/>
            <person name="Hayes R.D."/>
            <person name="Graham S.W."/>
            <person name="Gunter L.E."/>
            <person name="McDaniel S.F."/>
            <person name="Hoernstein S.N.W."/>
            <person name="Larsson A."/>
            <person name="Li F.W."/>
            <person name="Perroud P.F."/>
            <person name="Phillips J."/>
            <person name="Ranjan P."/>
            <person name="Rokshar D.S."/>
            <person name="Rothfels C.J."/>
            <person name="Schneider L."/>
            <person name="Shu S."/>
            <person name="Stevenson D.W."/>
            <person name="Thummler F."/>
            <person name="Tillich M."/>
            <person name="Villarreal Aguilar J.C."/>
            <person name="Widiez T."/>
            <person name="Wong G.K."/>
            <person name="Wymore A."/>
            <person name="Zhang Y."/>
            <person name="Zimmer A.D."/>
            <person name="Quatrano R.S."/>
            <person name="Mayer K.F.X."/>
            <person name="Goodstein D."/>
            <person name="Casacuberta J.M."/>
            <person name="Vandepoele K."/>
            <person name="Reski R."/>
            <person name="Cuming A.C."/>
            <person name="Tuskan G.A."/>
            <person name="Maumus F."/>
            <person name="Salse J."/>
            <person name="Schmutz J."/>
            <person name="Rensing S.A."/>
        </authorList>
    </citation>
    <scope>NUCLEOTIDE SEQUENCE [LARGE SCALE GENOMIC DNA]</scope>
    <source>
        <strain evidence="1 2">cv. Gransden 2004</strain>
    </source>
</reference>
<evidence type="ECO:0000313" key="2">
    <source>
        <dbReference type="Proteomes" id="UP000006727"/>
    </source>
</evidence>